<evidence type="ECO:0000313" key="2">
    <source>
        <dbReference type="EMBL" id="OCT93705.1"/>
    </source>
</evidence>
<sequence length="114" mass="13240">YTYICRSKFAIYVLICPCGLIYIGETTQMVKSRISQHRSSINLGNMSLPLSKHFLEKGHTADQLKFMVLETIPPLKRGGDRELKLKQREVWWIKKLGSLYPSGLNKDYDLFLFL</sequence>
<dbReference type="InterPro" id="IPR035901">
    <property type="entry name" value="GIY-YIG_endonuc_sf"/>
</dbReference>
<organism evidence="2 3">
    <name type="scientific">Xenopus laevis</name>
    <name type="common">African clawed frog</name>
    <dbReference type="NCBI Taxonomy" id="8355"/>
    <lineage>
        <taxon>Eukaryota</taxon>
        <taxon>Metazoa</taxon>
        <taxon>Chordata</taxon>
        <taxon>Craniata</taxon>
        <taxon>Vertebrata</taxon>
        <taxon>Euteleostomi</taxon>
        <taxon>Amphibia</taxon>
        <taxon>Batrachia</taxon>
        <taxon>Anura</taxon>
        <taxon>Pipoidea</taxon>
        <taxon>Pipidae</taxon>
        <taxon>Xenopodinae</taxon>
        <taxon>Xenopus</taxon>
        <taxon>Xenopus</taxon>
    </lineage>
</organism>
<gene>
    <name evidence="2" type="ORF">XELAEV_18011381mg</name>
</gene>
<dbReference type="PROSITE" id="PS50164">
    <property type="entry name" value="GIY_YIG"/>
    <property type="match status" value="1"/>
</dbReference>
<name>A0A974DM52_XENLA</name>
<feature type="domain" description="GIY-YIG" evidence="1">
    <location>
        <begin position="7"/>
        <end position="106"/>
    </location>
</feature>
<dbReference type="Proteomes" id="UP000694892">
    <property type="component" value="Chromosome 2L"/>
</dbReference>
<dbReference type="EMBL" id="CM004468">
    <property type="protein sequence ID" value="OCT93705.1"/>
    <property type="molecule type" value="Genomic_DNA"/>
</dbReference>
<dbReference type="Pfam" id="PF01541">
    <property type="entry name" value="GIY-YIG"/>
    <property type="match status" value="1"/>
</dbReference>
<accession>A0A974DM52</accession>
<dbReference type="CDD" id="cd10442">
    <property type="entry name" value="GIY-YIG_PLEs"/>
    <property type="match status" value="1"/>
</dbReference>
<dbReference type="InterPro" id="IPR000305">
    <property type="entry name" value="GIY-YIG_endonuc"/>
</dbReference>
<feature type="non-terminal residue" evidence="2">
    <location>
        <position position="1"/>
    </location>
</feature>
<dbReference type="PANTHER" id="PTHR21301:SF12">
    <property type="match status" value="1"/>
</dbReference>
<proteinExistence type="predicted"/>
<evidence type="ECO:0000313" key="3">
    <source>
        <dbReference type="Proteomes" id="UP000694892"/>
    </source>
</evidence>
<dbReference type="Gene3D" id="3.40.1440.10">
    <property type="entry name" value="GIY-YIG endonuclease"/>
    <property type="match status" value="1"/>
</dbReference>
<dbReference type="PANTHER" id="PTHR21301">
    <property type="entry name" value="REVERSE TRANSCRIPTASE"/>
    <property type="match status" value="1"/>
</dbReference>
<evidence type="ECO:0000259" key="1">
    <source>
        <dbReference type="PROSITE" id="PS50164"/>
    </source>
</evidence>
<dbReference type="SUPFAM" id="SSF82771">
    <property type="entry name" value="GIY-YIG endonuclease"/>
    <property type="match status" value="1"/>
</dbReference>
<protein>
    <recommendedName>
        <fullName evidence="1">GIY-YIG domain-containing protein</fullName>
    </recommendedName>
</protein>
<dbReference type="AlphaFoldDB" id="A0A974DM52"/>
<reference evidence="3" key="1">
    <citation type="journal article" date="2016" name="Nature">
        <title>Genome evolution in the allotetraploid frog Xenopus laevis.</title>
        <authorList>
            <person name="Session A.M."/>
            <person name="Uno Y."/>
            <person name="Kwon T."/>
            <person name="Chapman J.A."/>
            <person name="Toyoda A."/>
            <person name="Takahashi S."/>
            <person name="Fukui A."/>
            <person name="Hikosaka A."/>
            <person name="Suzuki A."/>
            <person name="Kondo M."/>
            <person name="van Heeringen S.J."/>
            <person name="Quigley I."/>
            <person name="Heinz S."/>
            <person name="Ogino H."/>
            <person name="Ochi H."/>
            <person name="Hellsten U."/>
            <person name="Lyons J.B."/>
            <person name="Simakov O."/>
            <person name="Putnam N."/>
            <person name="Stites J."/>
            <person name="Kuroki Y."/>
            <person name="Tanaka T."/>
            <person name="Michiue T."/>
            <person name="Watanabe M."/>
            <person name="Bogdanovic O."/>
            <person name="Lister R."/>
            <person name="Georgiou G."/>
            <person name="Paranjpe S.S."/>
            <person name="van Kruijsbergen I."/>
            <person name="Shu S."/>
            <person name="Carlson J."/>
            <person name="Kinoshita T."/>
            <person name="Ohta Y."/>
            <person name="Mawaribuchi S."/>
            <person name="Jenkins J."/>
            <person name="Grimwood J."/>
            <person name="Schmutz J."/>
            <person name="Mitros T."/>
            <person name="Mozaffari S.V."/>
            <person name="Suzuki Y."/>
            <person name="Haramoto Y."/>
            <person name="Yamamoto T.S."/>
            <person name="Takagi C."/>
            <person name="Heald R."/>
            <person name="Miller K."/>
            <person name="Haudenschild C."/>
            <person name="Kitzman J."/>
            <person name="Nakayama T."/>
            <person name="Izutsu Y."/>
            <person name="Robert J."/>
            <person name="Fortriede J."/>
            <person name="Burns K."/>
            <person name="Lotay V."/>
            <person name="Karimi K."/>
            <person name="Yasuoka Y."/>
            <person name="Dichmann D.S."/>
            <person name="Flajnik M.F."/>
            <person name="Houston D.W."/>
            <person name="Shendure J."/>
            <person name="DuPasquier L."/>
            <person name="Vize P.D."/>
            <person name="Zorn A.M."/>
            <person name="Ito M."/>
            <person name="Marcotte E.M."/>
            <person name="Wallingford J.B."/>
            <person name="Ito Y."/>
            <person name="Asashima M."/>
            <person name="Ueno N."/>
            <person name="Matsuda Y."/>
            <person name="Veenstra G.J."/>
            <person name="Fujiyama A."/>
            <person name="Harland R.M."/>
            <person name="Taira M."/>
            <person name="Rokhsar D.S."/>
        </authorList>
    </citation>
    <scope>NUCLEOTIDE SEQUENCE [LARGE SCALE GENOMIC DNA]</scope>
    <source>
        <strain evidence="3">J</strain>
    </source>
</reference>